<keyword evidence="1" id="KW-0472">Membrane</keyword>
<reference evidence="2" key="2">
    <citation type="submission" date="2021-04" db="EMBL/GenBank/DDBJ databases">
        <authorList>
            <person name="Gilroy R."/>
        </authorList>
    </citation>
    <scope>NUCLEOTIDE SEQUENCE</scope>
    <source>
        <strain evidence="2">CHK178-16964</strain>
    </source>
</reference>
<reference evidence="2" key="1">
    <citation type="journal article" date="2021" name="PeerJ">
        <title>Extensive microbial diversity within the chicken gut microbiome revealed by metagenomics and culture.</title>
        <authorList>
            <person name="Gilroy R."/>
            <person name="Ravi A."/>
            <person name="Getino M."/>
            <person name="Pursley I."/>
            <person name="Horton D.L."/>
            <person name="Alikhan N.F."/>
            <person name="Baker D."/>
            <person name="Gharbi K."/>
            <person name="Hall N."/>
            <person name="Watson M."/>
            <person name="Adriaenssens E.M."/>
            <person name="Foster-Nyarko E."/>
            <person name="Jarju S."/>
            <person name="Secka A."/>
            <person name="Antonio M."/>
            <person name="Oren A."/>
            <person name="Chaudhuri R.R."/>
            <person name="La Ragione R."/>
            <person name="Hildebrand F."/>
            <person name="Pallen M.J."/>
        </authorList>
    </citation>
    <scope>NUCLEOTIDE SEQUENCE</scope>
    <source>
        <strain evidence="2">CHK178-16964</strain>
    </source>
</reference>
<gene>
    <name evidence="2" type="ORF">IAA07_04545</name>
</gene>
<dbReference type="AlphaFoldDB" id="A0A9D2HHE7"/>
<sequence length="212" mass="22849">MKKVYRFAVYAAGLLILALGIALNTKTGLGVSPIISVSYSISYITGFDFGNMTLCLYILFVIAQFAIKGKNAQKKDILQIPLSIVFTRFLNLFADLLPEGPTVLWQQFLLLLAAVWLTGMGLSMSVNMRLIPNPGDGIVQAIADRTHREMGLVKNLFDVGNITVTAVVGFVSGHPLLGIGAGTVVAVLGVGRSVAVFNHFFKDSMDRLAEKG</sequence>
<keyword evidence="1" id="KW-0812">Transmembrane</keyword>
<evidence type="ECO:0000313" key="2">
    <source>
        <dbReference type="EMBL" id="HJA70835.1"/>
    </source>
</evidence>
<comment type="caution">
    <text evidence="2">The sequence shown here is derived from an EMBL/GenBank/DDBJ whole genome shotgun (WGS) entry which is preliminary data.</text>
</comment>
<organism evidence="2 3">
    <name type="scientific">Candidatus Lachnoclostridium stercoravium</name>
    <dbReference type="NCBI Taxonomy" id="2838633"/>
    <lineage>
        <taxon>Bacteria</taxon>
        <taxon>Bacillati</taxon>
        <taxon>Bacillota</taxon>
        <taxon>Clostridia</taxon>
        <taxon>Lachnospirales</taxon>
        <taxon>Lachnospiraceae</taxon>
    </lineage>
</organism>
<evidence type="ECO:0000313" key="3">
    <source>
        <dbReference type="Proteomes" id="UP000823900"/>
    </source>
</evidence>
<proteinExistence type="predicted"/>
<accession>A0A9D2HHE7</accession>
<dbReference type="PANTHER" id="PTHR40078">
    <property type="entry name" value="INTEGRAL MEMBRANE PROTEIN-RELATED"/>
    <property type="match status" value="1"/>
</dbReference>
<evidence type="ECO:0000256" key="1">
    <source>
        <dbReference type="SAM" id="Phobius"/>
    </source>
</evidence>
<evidence type="ECO:0008006" key="4">
    <source>
        <dbReference type="Google" id="ProtNLM"/>
    </source>
</evidence>
<feature type="transmembrane region" description="Helical" evidence="1">
    <location>
        <begin position="103"/>
        <end position="122"/>
    </location>
</feature>
<dbReference type="Pfam" id="PF19700">
    <property type="entry name" value="DUF6198"/>
    <property type="match status" value="1"/>
</dbReference>
<dbReference type="PANTHER" id="PTHR40078:SF1">
    <property type="entry name" value="INTEGRAL MEMBRANE PROTEIN"/>
    <property type="match status" value="1"/>
</dbReference>
<dbReference type="EMBL" id="DWZA01000040">
    <property type="protein sequence ID" value="HJA70835.1"/>
    <property type="molecule type" value="Genomic_DNA"/>
</dbReference>
<dbReference type="Proteomes" id="UP000823900">
    <property type="component" value="Unassembled WGS sequence"/>
</dbReference>
<feature type="transmembrane region" description="Helical" evidence="1">
    <location>
        <begin position="40"/>
        <end position="65"/>
    </location>
</feature>
<name>A0A9D2HHE7_9FIRM</name>
<keyword evidence="1" id="KW-1133">Transmembrane helix</keyword>
<protein>
    <recommendedName>
        <fullName evidence="4">Integral membrane protein</fullName>
    </recommendedName>
</protein>
<feature type="transmembrane region" description="Helical" evidence="1">
    <location>
        <begin position="155"/>
        <end position="173"/>
    </location>
</feature>
<feature type="transmembrane region" description="Helical" evidence="1">
    <location>
        <begin position="179"/>
        <end position="201"/>
    </location>
</feature>
<feature type="transmembrane region" description="Helical" evidence="1">
    <location>
        <begin position="77"/>
        <end position="97"/>
    </location>
</feature>
<dbReference type="InterPro" id="IPR038750">
    <property type="entry name" value="YczE/YyaS-like"/>
</dbReference>